<evidence type="ECO:0000313" key="14">
    <source>
        <dbReference type="EMBL" id="TCO10168.1"/>
    </source>
</evidence>
<dbReference type="InterPro" id="IPR014729">
    <property type="entry name" value="Rossmann-like_a/b/a_fold"/>
</dbReference>
<dbReference type="CDD" id="cd02165">
    <property type="entry name" value="NMNAT"/>
    <property type="match status" value="1"/>
</dbReference>
<dbReference type="GO" id="GO:0005524">
    <property type="term" value="F:ATP binding"/>
    <property type="evidence" value="ECO:0007669"/>
    <property type="project" value="UniProtKB-KW"/>
</dbReference>
<dbReference type="Proteomes" id="UP000294881">
    <property type="component" value="Unassembled WGS sequence"/>
</dbReference>
<name>A0A4R2GLZ1_9HYPH</name>
<dbReference type="NCBIfam" id="NF000843">
    <property type="entry name" value="PRK00071.2-2"/>
    <property type="match status" value="1"/>
</dbReference>
<proteinExistence type="inferred from homology"/>
<keyword evidence="7 11" id="KW-0547">Nucleotide-binding</keyword>
<protein>
    <recommendedName>
        <fullName evidence="11">Probable nicotinate-nucleotide adenylyltransferase</fullName>
        <ecNumber evidence="11">2.7.7.18</ecNumber>
    </recommendedName>
    <alternativeName>
        <fullName evidence="11">Deamido-NAD(+) diphosphorylase</fullName>
    </alternativeName>
    <alternativeName>
        <fullName evidence="11">Deamido-NAD(+) pyrophosphorylase</fullName>
    </alternativeName>
    <alternativeName>
        <fullName evidence="11">Nicotinate mononucleotide adenylyltransferase</fullName>
        <shortName evidence="11">NaMN adenylyltransferase</shortName>
    </alternativeName>
</protein>
<keyword evidence="6 11" id="KW-0548">Nucleotidyltransferase</keyword>
<dbReference type="NCBIfam" id="TIGR00482">
    <property type="entry name" value="nicotinate (nicotinamide) nucleotide adenylyltransferase"/>
    <property type="match status" value="1"/>
</dbReference>
<comment type="pathway">
    <text evidence="2 11">Cofactor biosynthesis; NAD(+) biosynthesis; deamido-NAD(+) from nicotinate D-ribonucleotide: step 1/1.</text>
</comment>
<dbReference type="HAMAP" id="MF_00244">
    <property type="entry name" value="NaMN_adenylyltr"/>
    <property type="match status" value="1"/>
</dbReference>
<dbReference type="GO" id="GO:0004515">
    <property type="term" value="F:nicotinate-nucleotide adenylyltransferase activity"/>
    <property type="evidence" value="ECO:0007669"/>
    <property type="project" value="UniProtKB-UniRule"/>
</dbReference>
<evidence type="ECO:0000256" key="5">
    <source>
        <dbReference type="ARBA" id="ARBA00022679"/>
    </source>
</evidence>
<keyword evidence="15" id="KW-1185">Reference proteome</keyword>
<reference evidence="14 15" key="1">
    <citation type="submission" date="2019-03" db="EMBL/GenBank/DDBJ databases">
        <title>Genomic Encyclopedia of Type Strains, Phase IV (KMG-IV): sequencing the most valuable type-strain genomes for metagenomic binning, comparative biology and taxonomic classification.</title>
        <authorList>
            <person name="Goeker M."/>
        </authorList>
    </citation>
    <scope>NUCLEOTIDE SEQUENCE [LARGE SCALE GENOMIC DNA]</scope>
    <source>
        <strain evidence="14 15">DSM 22958</strain>
    </source>
</reference>
<keyword evidence="8 11" id="KW-0067">ATP-binding</keyword>
<dbReference type="InterPro" id="IPR004821">
    <property type="entry name" value="Cyt_trans-like"/>
</dbReference>
<dbReference type="NCBIfam" id="NF000845">
    <property type="entry name" value="PRK00071.2-4"/>
    <property type="match status" value="1"/>
</dbReference>
<evidence type="ECO:0000256" key="10">
    <source>
        <dbReference type="ARBA" id="ARBA00048721"/>
    </source>
</evidence>
<evidence type="ECO:0000256" key="4">
    <source>
        <dbReference type="ARBA" id="ARBA00022642"/>
    </source>
</evidence>
<dbReference type="PANTHER" id="PTHR39321:SF3">
    <property type="entry name" value="PHOSPHOPANTETHEINE ADENYLYLTRANSFERASE"/>
    <property type="match status" value="1"/>
</dbReference>
<dbReference type="SUPFAM" id="SSF52374">
    <property type="entry name" value="Nucleotidylyl transferase"/>
    <property type="match status" value="1"/>
</dbReference>
<evidence type="ECO:0000256" key="3">
    <source>
        <dbReference type="ARBA" id="ARBA00009014"/>
    </source>
</evidence>
<accession>A0A4R2GLZ1</accession>
<sequence>MIARWRLPPLAPGARIGLYGGSFNPPHAAHRLVADQAMKRLGLDRIWWLVTPGNPLKNVNGLPPIAARIAQVRAVAGRARHHVTGFEQDIGARFSHDTIVWLQRRFPGVHFVWIMGGDSMATLHRWHHWRDIMRRIPVAVIDRPGQTLAATASVAARTFATARLPETAARRLATAPTPAWVLLHGPRSPLSSTALRASAGQPPAGETGAPRACGKPLPLR</sequence>
<evidence type="ECO:0000259" key="13">
    <source>
        <dbReference type="Pfam" id="PF01467"/>
    </source>
</evidence>
<feature type="domain" description="Cytidyltransferase-like" evidence="13">
    <location>
        <begin position="18"/>
        <end position="197"/>
    </location>
</feature>
<dbReference type="RefSeq" id="WP_132009842.1">
    <property type="nucleotide sequence ID" value="NZ_JBHUNN010000002.1"/>
</dbReference>
<comment type="similarity">
    <text evidence="3 11">Belongs to the NadD family.</text>
</comment>
<evidence type="ECO:0000313" key="15">
    <source>
        <dbReference type="Proteomes" id="UP000294881"/>
    </source>
</evidence>
<evidence type="ECO:0000256" key="8">
    <source>
        <dbReference type="ARBA" id="ARBA00022840"/>
    </source>
</evidence>
<evidence type="ECO:0000256" key="9">
    <source>
        <dbReference type="ARBA" id="ARBA00023027"/>
    </source>
</evidence>
<comment type="caution">
    <text evidence="14">The sequence shown here is derived from an EMBL/GenBank/DDBJ whole genome shotgun (WGS) entry which is preliminary data.</text>
</comment>
<gene>
    <name evidence="11" type="primary">nadD</name>
    <name evidence="14" type="ORF">EV666_11541</name>
</gene>
<comment type="catalytic activity">
    <reaction evidence="10 11">
        <text>nicotinate beta-D-ribonucleotide + ATP + H(+) = deamido-NAD(+) + diphosphate</text>
        <dbReference type="Rhea" id="RHEA:22860"/>
        <dbReference type="ChEBI" id="CHEBI:15378"/>
        <dbReference type="ChEBI" id="CHEBI:30616"/>
        <dbReference type="ChEBI" id="CHEBI:33019"/>
        <dbReference type="ChEBI" id="CHEBI:57502"/>
        <dbReference type="ChEBI" id="CHEBI:58437"/>
        <dbReference type="EC" id="2.7.7.18"/>
    </reaction>
</comment>
<keyword evidence="5 11" id="KW-0808">Transferase</keyword>
<dbReference type="UniPathway" id="UPA00253">
    <property type="reaction ID" value="UER00332"/>
</dbReference>
<evidence type="ECO:0000256" key="11">
    <source>
        <dbReference type="HAMAP-Rule" id="MF_00244"/>
    </source>
</evidence>
<evidence type="ECO:0000256" key="1">
    <source>
        <dbReference type="ARBA" id="ARBA00002324"/>
    </source>
</evidence>
<dbReference type="InterPro" id="IPR005248">
    <property type="entry name" value="NadD/NMNAT"/>
</dbReference>
<evidence type="ECO:0000256" key="2">
    <source>
        <dbReference type="ARBA" id="ARBA00005019"/>
    </source>
</evidence>
<keyword evidence="9 11" id="KW-0520">NAD</keyword>
<dbReference type="GO" id="GO:0009435">
    <property type="term" value="P:NAD+ biosynthetic process"/>
    <property type="evidence" value="ECO:0007669"/>
    <property type="project" value="UniProtKB-UniRule"/>
</dbReference>
<dbReference type="EMBL" id="SLWL01000015">
    <property type="protein sequence ID" value="TCO10168.1"/>
    <property type="molecule type" value="Genomic_DNA"/>
</dbReference>
<feature type="region of interest" description="Disordered" evidence="12">
    <location>
        <begin position="192"/>
        <end position="220"/>
    </location>
</feature>
<comment type="function">
    <text evidence="1 11">Catalyzes the reversible adenylation of nicotinate mononucleotide (NaMN) to nicotinic acid adenine dinucleotide (NaAD).</text>
</comment>
<evidence type="ECO:0000256" key="6">
    <source>
        <dbReference type="ARBA" id="ARBA00022695"/>
    </source>
</evidence>
<dbReference type="Pfam" id="PF01467">
    <property type="entry name" value="CTP_transf_like"/>
    <property type="match status" value="1"/>
</dbReference>
<evidence type="ECO:0000256" key="7">
    <source>
        <dbReference type="ARBA" id="ARBA00022741"/>
    </source>
</evidence>
<organism evidence="14 15">
    <name type="scientific">Camelimonas lactis</name>
    <dbReference type="NCBI Taxonomy" id="659006"/>
    <lineage>
        <taxon>Bacteria</taxon>
        <taxon>Pseudomonadati</taxon>
        <taxon>Pseudomonadota</taxon>
        <taxon>Alphaproteobacteria</taxon>
        <taxon>Hyphomicrobiales</taxon>
        <taxon>Chelatococcaceae</taxon>
        <taxon>Camelimonas</taxon>
    </lineage>
</organism>
<keyword evidence="4 11" id="KW-0662">Pyridine nucleotide biosynthesis</keyword>
<dbReference type="AlphaFoldDB" id="A0A4R2GLZ1"/>
<dbReference type="PANTHER" id="PTHR39321">
    <property type="entry name" value="NICOTINATE-NUCLEOTIDE ADENYLYLTRANSFERASE-RELATED"/>
    <property type="match status" value="1"/>
</dbReference>
<dbReference type="Gene3D" id="3.40.50.620">
    <property type="entry name" value="HUPs"/>
    <property type="match status" value="1"/>
</dbReference>
<evidence type="ECO:0000256" key="12">
    <source>
        <dbReference type="SAM" id="MobiDB-lite"/>
    </source>
</evidence>
<dbReference type="OrthoDB" id="5295945at2"/>
<dbReference type="EC" id="2.7.7.18" evidence="11"/>